<protein>
    <submittedName>
        <fullName evidence="1">Uncharacterized protein</fullName>
    </submittedName>
</protein>
<dbReference type="STRING" id="37653.A0A0L8FME5"/>
<dbReference type="EMBL" id="KQ428821">
    <property type="protein sequence ID" value="KOF65832.1"/>
    <property type="molecule type" value="Genomic_DNA"/>
</dbReference>
<dbReference type="SUPFAM" id="SSF50998">
    <property type="entry name" value="Quinoprotein alcohol dehydrogenase-like"/>
    <property type="match status" value="1"/>
</dbReference>
<name>A0A0L8FME5_OCTBM</name>
<proteinExistence type="predicted"/>
<organism evidence="1">
    <name type="scientific">Octopus bimaculoides</name>
    <name type="common">California two-spotted octopus</name>
    <dbReference type="NCBI Taxonomy" id="37653"/>
    <lineage>
        <taxon>Eukaryota</taxon>
        <taxon>Metazoa</taxon>
        <taxon>Spiralia</taxon>
        <taxon>Lophotrochozoa</taxon>
        <taxon>Mollusca</taxon>
        <taxon>Cephalopoda</taxon>
        <taxon>Coleoidea</taxon>
        <taxon>Octopodiformes</taxon>
        <taxon>Octopoda</taxon>
        <taxon>Incirrata</taxon>
        <taxon>Octopodidae</taxon>
        <taxon>Octopus</taxon>
    </lineage>
</organism>
<sequence length="1674" mass="192730">MSEKRKHSHLDCKIPRKVPKKASFKIISKPSLEDIIPHKVRKKTSIKTITKIVSEKQGYNLWINNKIDLRKIYLTNFLCELFAMRDNVSDPEFHKEALVKISTVIREIASWNYTSLPKTIWYLKKLSKIHHGSNPPFQMLHHKVKFRPVQEITTQFVNFSLLSEQLSFINISKILMLYDVAVIYDSYSLSINYINQDGLCETYNFNSPITDMTQVGEHTVMGSLPFRNKIILIHPFSMQLINLDHGFYKLSYVEGTKFVGVKLFSKTIYLVDWIQRDIHALFNINHFISSIAVGPRKFILVAFSGIPCVTCYNLQGRKLFQFDFPFNDKLTEIVANQKYFYFFENNNIFKVSEFGGISKRIVERTPQKIYLQQNNLVLFSNFKYQIISPNFWPQQTYFSHNQSPRYLISLDIENACDIRAVIPISRHCFIIIYLKDFIKLLIFRDENKIIEHSLTLESPLIDVSRWAEDKIIVSFGRKFQKISWDNYNLVATNIQETASEIYIQISHIISDKFVCLVDGHKAQLHIICVTESKIEPIEFINLEHGNVSIAASPLNLMVVDKMDKKLMIFSTHGEQLFQIQLPVIEQPRKVYSDILYFYVISNNNSIRTYNIYGQLKREWKIPRHFLPVIGVQKGTVTIVDPINSILHCYKFLCGDGYQVPVKTLKDTTSTDIIYDDQNQTKAIIGSVCLVPNGQLAIAEWGKNKLLLCCKKGNINHQLSVPSPITDICRWDCNNLGLTLPLEKQLWIFDYVSNHIRVSSLEQPYVLIRKLDNDRAICYCDKSNCLDIVTIKLTSQQPTRHLAICPSYIKSLHLWHNNILALTKSQLLEYNTSFCGSPTILYPKFGSGSCLYGVCSDKTAIYLIDDSQMFSFNEETLMVCDYVSCQQLKSFIDQLDIFSCTAVVTDTLSSVVHRQDLSMRLSKHVYQVPHTYKDTKRIIISALLITDNNLIAICDKNNCSVKILTFKGELIDTLDLNSSPTGICHCLSNSFAISTNTDKLLTVQVQFPLTYVSFKTCKNYRCIASFSDGRLVCSWTDDGSDGLSIVDLKSSVCKEKHINGWNEIRRKTIHDMTVTPSDEIVVHCYDEDDTFSEVIFLNIHGQITKQVTPLNMSLPVSITSDKLYIYIITSQPIDYYYRVTRLSMDGKYHSMFLHPHELIDESVLTAMNCRGPRFVMVNSCNNLYTEGLLTLDREILSLSHLQCDNFPVQVKDFDVSERGQIVIYDRKNDIVKCFRSGGLFLCHKQINFIVGGLCFIETGNILITVPQIREIQELSKKTLSVKRVFNTEIPYCKIHRKIHNLYWCLDLESTECHLVKIENNNTIVIIEKILLIQHPGYQFWFNSEEETNRFNQEGKLRNSQGLYIQAIKRSRNCNKRLLKQAGDYIASCREGSNIVAVRKLPWRKEIVCIPHLVDKTLETSHYGAHFLLLDNNKMVVSYNDNVIVVRTKETAMATSENLHKFKTDAEVSNLCQWKQESLVFCLPSEKQFVFYNSDFSLQKRICTDKSYEYIGKTSNNCLVCCRGGGVKRLGRSEIYSGACIDILLIEDSTYVYKSQNDITDGIIYDIAVMLDGDVVVSGEFEGKDSVCWFNHDIIKIIVVPVIGNPKRITAFGQYAYYFDWYGIIYRVSIDGDCQRYITTDNREIITVHDLHASDFSLILFGQFVESDSAICFYQI</sequence>
<gene>
    <name evidence="1" type="ORF">OCBIM_22014253mg</name>
</gene>
<reference evidence="1" key="1">
    <citation type="submission" date="2015-07" db="EMBL/GenBank/DDBJ databases">
        <title>MeaNS - Measles Nucleotide Surveillance Program.</title>
        <authorList>
            <person name="Tran T."/>
            <person name="Druce J."/>
        </authorList>
    </citation>
    <scope>NUCLEOTIDE SEQUENCE</scope>
    <source>
        <strain evidence="1">UCB-OBI-ISO-001</strain>
        <tissue evidence="1">Gonad</tissue>
    </source>
</reference>
<accession>A0A0L8FME5</accession>
<dbReference type="InterPro" id="IPR011047">
    <property type="entry name" value="Quinoprotein_ADH-like_sf"/>
</dbReference>
<dbReference type="InterPro" id="IPR011044">
    <property type="entry name" value="Quino_amine_DH_bsu"/>
</dbReference>
<dbReference type="OrthoDB" id="10309315at2759"/>
<evidence type="ECO:0000313" key="1">
    <source>
        <dbReference type="EMBL" id="KOF65832.1"/>
    </source>
</evidence>
<dbReference type="KEGG" id="obi:106882419"/>
<dbReference type="SUPFAM" id="SSF63825">
    <property type="entry name" value="YWTD domain"/>
    <property type="match status" value="1"/>
</dbReference>
<dbReference type="SUPFAM" id="SSF50969">
    <property type="entry name" value="YVTN repeat-like/Quinoprotein amine dehydrogenase"/>
    <property type="match status" value="1"/>
</dbReference>